<dbReference type="WBParaSite" id="ECPE_0001437901-mRNA-1">
    <property type="protein sequence ID" value="ECPE_0001437901-mRNA-1"/>
    <property type="gene ID" value="ECPE_0001437901"/>
</dbReference>
<keyword evidence="1" id="KW-0175">Coiled coil</keyword>
<name>A0A183B554_9TREM</name>
<evidence type="ECO:0000313" key="2">
    <source>
        <dbReference type="EMBL" id="VDP91611.1"/>
    </source>
</evidence>
<dbReference type="AlphaFoldDB" id="A0A183B554"/>
<keyword evidence="3" id="KW-1185">Reference proteome</keyword>
<proteinExistence type="predicted"/>
<reference evidence="2 3" key="2">
    <citation type="submission" date="2018-11" db="EMBL/GenBank/DDBJ databases">
        <authorList>
            <consortium name="Pathogen Informatics"/>
        </authorList>
    </citation>
    <scope>NUCLEOTIDE SEQUENCE [LARGE SCALE GENOMIC DNA]</scope>
    <source>
        <strain evidence="2 3">Egypt</strain>
    </source>
</reference>
<evidence type="ECO:0000313" key="3">
    <source>
        <dbReference type="Proteomes" id="UP000272942"/>
    </source>
</evidence>
<organism evidence="4">
    <name type="scientific">Echinostoma caproni</name>
    <dbReference type="NCBI Taxonomy" id="27848"/>
    <lineage>
        <taxon>Eukaryota</taxon>
        <taxon>Metazoa</taxon>
        <taxon>Spiralia</taxon>
        <taxon>Lophotrochozoa</taxon>
        <taxon>Platyhelminthes</taxon>
        <taxon>Trematoda</taxon>
        <taxon>Digenea</taxon>
        <taxon>Plagiorchiida</taxon>
        <taxon>Echinostomata</taxon>
        <taxon>Echinostomatoidea</taxon>
        <taxon>Echinostomatidae</taxon>
        <taxon>Echinostoma</taxon>
    </lineage>
</organism>
<evidence type="ECO:0000313" key="4">
    <source>
        <dbReference type="WBParaSite" id="ECPE_0001437901-mRNA-1"/>
    </source>
</evidence>
<accession>A0A183B554</accession>
<reference evidence="4" key="1">
    <citation type="submission" date="2016-06" db="UniProtKB">
        <authorList>
            <consortium name="WormBaseParasite"/>
        </authorList>
    </citation>
    <scope>IDENTIFICATION</scope>
</reference>
<sequence>MTTCRPFALSVFAKVQLKQTADNFQTKTANLEKRCLELTQELANHQSLVNAAEAKLTEQETDSKQKLEDFQKYRRQTMEALVSDSPRL</sequence>
<evidence type="ECO:0000256" key="1">
    <source>
        <dbReference type="SAM" id="Coils"/>
    </source>
</evidence>
<feature type="coiled-coil region" evidence="1">
    <location>
        <begin position="14"/>
        <end position="62"/>
    </location>
</feature>
<dbReference type="EMBL" id="UZAN01057318">
    <property type="protein sequence ID" value="VDP91611.1"/>
    <property type="molecule type" value="Genomic_DNA"/>
</dbReference>
<dbReference type="Proteomes" id="UP000272942">
    <property type="component" value="Unassembled WGS sequence"/>
</dbReference>
<gene>
    <name evidence="2" type="ORF">ECPE_LOCUS14339</name>
</gene>
<protein>
    <submittedName>
        <fullName evidence="4">TACC_C domain-containing protein</fullName>
    </submittedName>
</protein>